<dbReference type="InterPro" id="IPR023214">
    <property type="entry name" value="HAD_sf"/>
</dbReference>
<dbReference type="PANTHER" id="PTHR43434">
    <property type="entry name" value="PHOSPHOGLYCOLATE PHOSPHATASE"/>
    <property type="match status" value="1"/>
</dbReference>
<dbReference type="SUPFAM" id="SSF56784">
    <property type="entry name" value="HAD-like"/>
    <property type="match status" value="1"/>
</dbReference>
<keyword evidence="2" id="KW-1185">Reference proteome</keyword>
<dbReference type="KEGG" id="tee:Tel_03225"/>
<dbReference type="GO" id="GO:0006281">
    <property type="term" value="P:DNA repair"/>
    <property type="evidence" value="ECO:0007669"/>
    <property type="project" value="TreeGrafter"/>
</dbReference>
<dbReference type="PANTHER" id="PTHR43434:SF3">
    <property type="entry name" value="GMP_IMP NUCLEOTIDASE YRFG"/>
    <property type="match status" value="1"/>
</dbReference>
<dbReference type="NCBIfam" id="TIGR01509">
    <property type="entry name" value="HAD-SF-IA-v3"/>
    <property type="match status" value="1"/>
</dbReference>
<sequence length="219" mass="25131">MPDWNNISTVLLDMDGTLLDLNYDSHFWQEYVPHCYAFSRGLDIPTAKRVLAPCFKRHEGTLNWYCLDFWSRELTLDIAAMKREVAHLIAIKPGALVFLDSLRRLGKRAVLVTNAHPRSLALKLEHTRLDTHLDELISAHELGLPKEAPEFWAELQARSPFTPHRTLLVDDNLHALRSAARFGIRHLLAACHPDSKQSPRYSAEFPYFHQFEEITPPSA</sequence>
<evidence type="ECO:0000313" key="2">
    <source>
        <dbReference type="Proteomes" id="UP000055136"/>
    </source>
</evidence>
<dbReference type="Gene3D" id="3.40.50.1000">
    <property type="entry name" value="HAD superfamily/HAD-like"/>
    <property type="match status" value="1"/>
</dbReference>
<dbReference type="EMBL" id="CP013099">
    <property type="protein sequence ID" value="ALP52236.1"/>
    <property type="molecule type" value="Genomic_DNA"/>
</dbReference>
<dbReference type="NCBIfam" id="NF011564">
    <property type="entry name" value="PRK14988.1"/>
    <property type="match status" value="1"/>
</dbReference>
<organism evidence="1 2">
    <name type="scientific">Candidatus Tenderia electrophaga</name>
    <dbReference type="NCBI Taxonomy" id="1748243"/>
    <lineage>
        <taxon>Bacteria</taxon>
        <taxon>Pseudomonadati</taxon>
        <taxon>Pseudomonadota</taxon>
        <taxon>Gammaproteobacteria</taxon>
        <taxon>Candidatus Tenderiales</taxon>
        <taxon>Candidatus Tenderiaceae</taxon>
        <taxon>Candidatus Tenderia</taxon>
    </lineage>
</organism>
<dbReference type="Proteomes" id="UP000055136">
    <property type="component" value="Chromosome"/>
</dbReference>
<dbReference type="CDD" id="cd01427">
    <property type="entry name" value="HAD_like"/>
    <property type="match status" value="1"/>
</dbReference>
<evidence type="ECO:0000313" key="1">
    <source>
        <dbReference type="EMBL" id="ALP52236.1"/>
    </source>
</evidence>
<dbReference type="SFLD" id="SFLDG01129">
    <property type="entry name" value="C1.5:_HAD__Beta-PGM__Phosphata"/>
    <property type="match status" value="1"/>
</dbReference>
<dbReference type="GO" id="GO:0005829">
    <property type="term" value="C:cytosol"/>
    <property type="evidence" value="ECO:0007669"/>
    <property type="project" value="TreeGrafter"/>
</dbReference>
<dbReference type="InterPro" id="IPR036412">
    <property type="entry name" value="HAD-like_sf"/>
</dbReference>
<proteinExistence type="predicted"/>
<gene>
    <name evidence="1" type="ORF">Tel_03225</name>
</gene>
<name>A0A0S2TAT1_9GAMM</name>
<dbReference type="AlphaFoldDB" id="A0A0S2TAT1"/>
<dbReference type="GO" id="GO:0008967">
    <property type="term" value="F:phosphoglycolate phosphatase activity"/>
    <property type="evidence" value="ECO:0007669"/>
    <property type="project" value="TreeGrafter"/>
</dbReference>
<reference evidence="1" key="1">
    <citation type="submission" date="2015-10" db="EMBL/GenBank/DDBJ databases">
        <title>Description of Candidatus Tenderia electrophaga gen. nov, sp. nov., an Uncultivated Electroautotroph from a Biocathode Enrichment.</title>
        <authorList>
            <person name="Eddie B.J."/>
            <person name="Malanoski A.P."/>
            <person name="Wang Z."/>
            <person name="Hall R.J."/>
            <person name="Oh S.D."/>
            <person name="Heiner C."/>
            <person name="Lin B."/>
            <person name="Strycharz-Glaven S.M."/>
        </authorList>
    </citation>
    <scope>NUCLEOTIDE SEQUENCE [LARGE SCALE GENOMIC DNA]</scope>
    <source>
        <strain evidence="1">NRL1</strain>
    </source>
</reference>
<accession>A0A0S2TAT1</accession>
<protein>
    <submittedName>
        <fullName evidence="1">Haloacid dehalogenase</fullName>
    </submittedName>
</protein>
<dbReference type="SFLD" id="SFLDS00003">
    <property type="entry name" value="Haloacid_Dehalogenase"/>
    <property type="match status" value="1"/>
</dbReference>
<dbReference type="STRING" id="1748243.Tel_03225"/>
<dbReference type="InterPro" id="IPR006439">
    <property type="entry name" value="HAD-SF_hydro_IA"/>
</dbReference>
<dbReference type="Pfam" id="PF00702">
    <property type="entry name" value="Hydrolase"/>
    <property type="match status" value="1"/>
</dbReference>
<dbReference type="InterPro" id="IPR050155">
    <property type="entry name" value="HAD-like_hydrolase_sf"/>
</dbReference>